<dbReference type="PIRSF" id="PIRSF006107">
    <property type="entry name" value="PhpActrans_proteobac"/>
    <property type="match status" value="1"/>
</dbReference>
<dbReference type="NCBIfam" id="NF004167">
    <property type="entry name" value="PRK05632.1"/>
    <property type="match status" value="1"/>
</dbReference>
<gene>
    <name evidence="15" type="primary">pta</name>
    <name evidence="15" type="ORF">RGQ13_07275</name>
</gene>
<dbReference type="Pfam" id="PF07085">
    <property type="entry name" value="DRTGG"/>
    <property type="match status" value="1"/>
</dbReference>
<dbReference type="SUPFAM" id="SSF53659">
    <property type="entry name" value="Isocitrate/Isopropylmalate dehydrogenase-like"/>
    <property type="match status" value="1"/>
</dbReference>
<dbReference type="SUPFAM" id="SSF75138">
    <property type="entry name" value="HprK N-terminal domain-like"/>
    <property type="match status" value="1"/>
</dbReference>
<keyword evidence="16" id="KW-1185">Reference proteome</keyword>
<feature type="domain" description="DRTGG" evidence="14">
    <location>
        <begin position="225"/>
        <end position="334"/>
    </location>
</feature>
<dbReference type="EMBL" id="CP134145">
    <property type="protein sequence ID" value="WNC73784.1"/>
    <property type="molecule type" value="Genomic_DNA"/>
</dbReference>
<organism evidence="15 16">
    <name type="scientific">Thalassotalea psychrophila</name>
    <dbReference type="NCBI Taxonomy" id="3065647"/>
    <lineage>
        <taxon>Bacteria</taxon>
        <taxon>Pseudomonadati</taxon>
        <taxon>Pseudomonadota</taxon>
        <taxon>Gammaproteobacteria</taxon>
        <taxon>Alteromonadales</taxon>
        <taxon>Colwelliaceae</taxon>
        <taxon>Thalassotalea</taxon>
    </lineage>
</organism>
<accession>A0ABY9TY35</accession>
<evidence type="ECO:0000313" key="15">
    <source>
        <dbReference type="EMBL" id="WNC73784.1"/>
    </source>
</evidence>
<evidence type="ECO:0000259" key="13">
    <source>
        <dbReference type="Pfam" id="PF01515"/>
    </source>
</evidence>
<dbReference type="PANTHER" id="PTHR43356">
    <property type="entry name" value="PHOSPHATE ACETYLTRANSFERASE"/>
    <property type="match status" value="1"/>
</dbReference>
<evidence type="ECO:0000256" key="5">
    <source>
        <dbReference type="ARBA" id="ARBA00011643"/>
    </source>
</evidence>
<dbReference type="InterPro" id="IPR010766">
    <property type="entry name" value="DRTGG"/>
</dbReference>
<evidence type="ECO:0000313" key="16">
    <source>
        <dbReference type="Proteomes" id="UP001258994"/>
    </source>
</evidence>
<dbReference type="Gene3D" id="3.40.50.10750">
    <property type="entry name" value="Isocitrate/Isopropylmalate dehydrogenase-like"/>
    <property type="match status" value="1"/>
</dbReference>
<dbReference type="InterPro" id="IPR028979">
    <property type="entry name" value="Ser_kin/Pase_Hpr-like_N_sf"/>
</dbReference>
<dbReference type="Gene3D" id="3.40.1390.20">
    <property type="entry name" value="HprK N-terminal domain-like"/>
    <property type="match status" value="1"/>
</dbReference>
<dbReference type="SUPFAM" id="SSF52540">
    <property type="entry name" value="P-loop containing nucleoside triphosphate hydrolases"/>
    <property type="match status" value="1"/>
</dbReference>
<dbReference type="RefSeq" id="WP_348392894.1">
    <property type="nucleotide sequence ID" value="NZ_CP134145.1"/>
</dbReference>
<evidence type="ECO:0000256" key="2">
    <source>
        <dbReference type="ARBA" id="ARBA00004989"/>
    </source>
</evidence>
<comment type="subcellular location">
    <subcellularLocation>
        <location evidence="1 12">Cytoplasm</location>
    </subcellularLocation>
</comment>
<dbReference type="PANTHER" id="PTHR43356:SF3">
    <property type="entry name" value="PHOSPHATE ACETYLTRANSFERASE"/>
    <property type="match status" value="1"/>
</dbReference>
<proteinExistence type="inferred from homology"/>
<reference evidence="16" key="1">
    <citation type="submission" date="2023-09" db="EMBL/GenBank/DDBJ databases">
        <authorList>
            <person name="Li S."/>
            <person name="Li X."/>
            <person name="Zhang C."/>
            <person name="Zhao Z."/>
        </authorList>
    </citation>
    <scope>NUCLEOTIDE SEQUENCE [LARGE SCALE GENOMIC DNA]</scope>
    <source>
        <strain evidence="16">SQ149</strain>
    </source>
</reference>
<evidence type="ECO:0000256" key="6">
    <source>
        <dbReference type="ARBA" id="ARBA00012707"/>
    </source>
</evidence>
<dbReference type="Gene3D" id="3.40.50.10950">
    <property type="match status" value="1"/>
</dbReference>
<dbReference type="InterPro" id="IPR027417">
    <property type="entry name" value="P-loop_NTPase"/>
</dbReference>
<keyword evidence="10 12" id="KW-0012">Acyltransferase</keyword>
<dbReference type="NCBIfam" id="TIGR00651">
    <property type="entry name" value="pta"/>
    <property type="match status" value="1"/>
</dbReference>
<comment type="catalytic activity">
    <reaction evidence="12">
        <text>acetyl-CoA + phosphate = acetyl phosphate + CoA</text>
        <dbReference type="Rhea" id="RHEA:19521"/>
        <dbReference type="ChEBI" id="CHEBI:22191"/>
        <dbReference type="ChEBI" id="CHEBI:43474"/>
        <dbReference type="ChEBI" id="CHEBI:57287"/>
        <dbReference type="ChEBI" id="CHEBI:57288"/>
        <dbReference type="EC" id="2.3.1.8"/>
    </reaction>
</comment>
<evidence type="ECO:0000256" key="4">
    <source>
        <dbReference type="ARBA" id="ARBA00009786"/>
    </source>
</evidence>
<evidence type="ECO:0000256" key="1">
    <source>
        <dbReference type="ARBA" id="ARBA00004496"/>
    </source>
</evidence>
<keyword evidence="8 12" id="KW-0963">Cytoplasm</keyword>
<evidence type="ECO:0000256" key="8">
    <source>
        <dbReference type="ARBA" id="ARBA00022490"/>
    </source>
</evidence>
<comment type="domain">
    <text evidence="12">The N-terminal region seems to be important for proper quaternary structure. The C-terminal region contains the substrate-binding site.</text>
</comment>
<dbReference type="InterPro" id="IPR004614">
    <property type="entry name" value="P_AcTrfase"/>
</dbReference>
<comment type="similarity">
    <text evidence="3 12">In the C-terminal section; belongs to the phosphate acetyltransferase and butyryltransferase family.</text>
</comment>
<dbReference type="InterPro" id="IPR042113">
    <property type="entry name" value="P_AcTrfase_dom1"/>
</dbReference>
<keyword evidence="9 12" id="KW-0808">Transferase</keyword>
<comment type="pathway">
    <text evidence="2 12">Metabolic intermediate biosynthesis; acetyl-CoA biosynthesis; acetyl-CoA from acetate: step 2/2.</text>
</comment>
<dbReference type="Pfam" id="PF01515">
    <property type="entry name" value="PTA_PTB"/>
    <property type="match status" value="1"/>
</dbReference>
<dbReference type="Proteomes" id="UP001258994">
    <property type="component" value="Chromosome"/>
</dbReference>
<dbReference type="InterPro" id="IPR016475">
    <property type="entry name" value="P-Actrans_bac"/>
</dbReference>
<sequence length="703" mass="76876">MPRRIMLVPIGFEVGLTSASFGLFHKLQQLGIDVGYFKPISQPSRNILTNDQNSPAEFSHMDVGSIPISYVEDKVGDDLLDVVLEEIVGNFESINKEIIIIEGLVQTTRQPYAAKINSEVAQALSADIIFVATPDNDEPEQFEDRLEMSAKTFGGVKNSRILGCIINKINSPDKDVFGLLPSETEFQQEVDLTPWQQLSIFKKGNFHLVGAVPWEMDLVAPRVTEIKSYLNAKVINEGDMEHRRVRSISFCARSVANLKSHLVPGRLIVTPGDRTDIIIATCLSALNGTKVGALILTNGYVPNESVMELCQQAFKTGLPVLSVPWDTWETSRHLLSFSPEIPEEDMQRQDRVKQFVADCLNQDLLDKYLDAKVRGQLLSPPAFRHKLTDLARRANKLIVLPEGNDIRTIKAAAICAERGIARCQLLGNKEEILLIAEQQGINLPSGLLITEPASIVENYVSPLMKLREHKGLTEIVAREELKDNVVLGTMMLQLGQVDGLVSGAVHTTANTIRPALQLIKTSPGNSLVSSVFFMLLPDQVFVYGDCAINPDPNAEQLADIAIQSADSARAFGIEPKVAMISYSTGSSGTGQDVEKVALATQIAQTKRPDLLIDGPLQYDAAVMENVAKKKAPDSKVAGQATVFIFPDLNTGNTTYKAVQRSANLVSIGPMLQGMNKPVNDLSRGALVDDIIYTIALTAIQATQ</sequence>
<name>A0ABY9TY35_9GAMM</name>
<dbReference type="NCBIfam" id="NF007233">
    <property type="entry name" value="PRK09653.1"/>
    <property type="match status" value="1"/>
</dbReference>
<evidence type="ECO:0000256" key="7">
    <source>
        <dbReference type="ARBA" id="ARBA00021528"/>
    </source>
</evidence>
<dbReference type="InterPro" id="IPR050500">
    <property type="entry name" value="Phos_Acetyltrans/Butyryltrans"/>
</dbReference>
<dbReference type="InterPro" id="IPR042112">
    <property type="entry name" value="P_AcTrfase_dom2"/>
</dbReference>
<comment type="similarity">
    <text evidence="4 12">In the N-terminal section; belongs to the CobB/CobQ family.</text>
</comment>
<dbReference type="EC" id="2.3.1.8" evidence="6 12"/>
<evidence type="ECO:0000259" key="14">
    <source>
        <dbReference type="Pfam" id="PF07085"/>
    </source>
</evidence>
<dbReference type="Pfam" id="PF13500">
    <property type="entry name" value="AAA_26"/>
    <property type="match status" value="1"/>
</dbReference>
<evidence type="ECO:0000256" key="9">
    <source>
        <dbReference type="ARBA" id="ARBA00022679"/>
    </source>
</evidence>
<comment type="function">
    <text evidence="12">Involved in acetate metabolism.</text>
</comment>
<dbReference type="GO" id="GO:0008959">
    <property type="term" value="F:phosphate acetyltransferase activity"/>
    <property type="evidence" value="ECO:0007669"/>
    <property type="project" value="UniProtKB-EC"/>
</dbReference>
<dbReference type="InterPro" id="IPR002505">
    <property type="entry name" value="PTA_PTB"/>
</dbReference>
<feature type="domain" description="Phosphate acetyl/butaryl transferase" evidence="13">
    <location>
        <begin position="383"/>
        <end position="698"/>
    </location>
</feature>
<dbReference type="CDD" id="cd03109">
    <property type="entry name" value="DTBS"/>
    <property type="match status" value="1"/>
</dbReference>
<evidence type="ECO:0000256" key="3">
    <source>
        <dbReference type="ARBA" id="ARBA00008756"/>
    </source>
</evidence>
<evidence type="ECO:0000256" key="11">
    <source>
        <dbReference type="ARBA" id="ARBA00031108"/>
    </source>
</evidence>
<evidence type="ECO:0000256" key="10">
    <source>
        <dbReference type="ARBA" id="ARBA00023315"/>
    </source>
</evidence>
<evidence type="ECO:0000256" key="12">
    <source>
        <dbReference type="PIRNR" id="PIRNR006107"/>
    </source>
</evidence>
<comment type="subunit">
    <text evidence="5">Homohexamer.</text>
</comment>
<protein>
    <recommendedName>
        <fullName evidence="7 12">Phosphate acetyltransferase</fullName>
        <ecNumber evidence="6 12">2.3.1.8</ecNumber>
    </recommendedName>
    <alternativeName>
        <fullName evidence="11 12">Phosphotransacetylase</fullName>
    </alternativeName>
</protein>